<dbReference type="InterPro" id="IPR007173">
    <property type="entry name" value="ALO_C"/>
</dbReference>
<protein>
    <submittedName>
        <fullName evidence="3">FAD-binding protein</fullName>
    </submittedName>
</protein>
<dbReference type="GO" id="GO:0016020">
    <property type="term" value="C:membrane"/>
    <property type="evidence" value="ECO:0007669"/>
    <property type="project" value="InterPro"/>
</dbReference>
<keyword evidence="1" id="KW-0560">Oxidoreductase</keyword>
<dbReference type="GO" id="GO:0003885">
    <property type="term" value="F:D-arabinono-1,4-lactone oxidase activity"/>
    <property type="evidence" value="ECO:0007669"/>
    <property type="project" value="InterPro"/>
</dbReference>
<dbReference type="GO" id="GO:0071949">
    <property type="term" value="F:FAD binding"/>
    <property type="evidence" value="ECO:0007669"/>
    <property type="project" value="InterPro"/>
</dbReference>
<dbReference type="InterPro" id="IPR016166">
    <property type="entry name" value="FAD-bd_PCMH"/>
</dbReference>
<dbReference type="InterPro" id="IPR010031">
    <property type="entry name" value="FAD_lactone_oxidase-like"/>
</dbReference>
<comment type="caution">
    <text evidence="3">The sequence shown here is derived from an EMBL/GenBank/DDBJ whole genome shotgun (WGS) entry which is preliminary data.</text>
</comment>
<dbReference type="PANTHER" id="PTHR43762:SF1">
    <property type="entry name" value="D-ARABINONO-1,4-LACTONE OXIDASE"/>
    <property type="match status" value="1"/>
</dbReference>
<dbReference type="Gene3D" id="3.30.465.10">
    <property type="match status" value="1"/>
</dbReference>
<dbReference type="InterPro" id="IPR016167">
    <property type="entry name" value="FAD-bd_PCMH_sub1"/>
</dbReference>
<name>A0A3S3P8H8_9MICO</name>
<gene>
    <name evidence="3" type="ORF">D8Y23_00205</name>
</gene>
<accession>A0A3S3P8H8</accession>
<dbReference type="Pfam" id="PF04030">
    <property type="entry name" value="ALO"/>
    <property type="match status" value="1"/>
</dbReference>
<evidence type="ECO:0000256" key="1">
    <source>
        <dbReference type="ARBA" id="ARBA00023002"/>
    </source>
</evidence>
<dbReference type="GO" id="GO:0080049">
    <property type="term" value="F:L-gulono-1,4-lactone dehydrogenase activity"/>
    <property type="evidence" value="ECO:0007669"/>
    <property type="project" value="TreeGrafter"/>
</dbReference>
<dbReference type="SUPFAM" id="SSF56176">
    <property type="entry name" value="FAD-binding/transporter-associated domain-like"/>
    <property type="match status" value="1"/>
</dbReference>
<dbReference type="InterPro" id="IPR016169">
    <property type="entry name" value="FAD-bd_PCMH_sub2"/>
</dbReference>
<dbReference type="InterPro" id="IPR036318">
    <property type="entry name" value="FAD-bd_PCMH-like_sf"/>
</dbReference>
<dbReference type="OrthoDB" id="9800184at2"/>
<reference evidence="3 4" key="1">
    <citation type="journal article" date="2018" name="Front. Microbiol.">
        <title>Novel Insights Into Bacterial Dimethylsulfoniopropionate Catabolism in the East China Sea.</title>
        <authorList>
            <person name="Liu J."/>
            <person name="Liu J."/>
            <person name="Zhang S.H."/>
            <person name="Liang J."/>
            <person name="Lin H."/>
            <person name="Song D."/>
            <person name="Yang G.P."/>
            <person name="Todd J.D."/>
            <person name="Zhang X.H."/>
        </authorList>
    </citation>
    <scope>NUCLEOTIDE SEQUENCE [LARGE SCALE GENOMIC DNA]</scope>
    <source>
        <strain evidence="3 4">ZYFD042</strain>
    </source>
</reference>
<dbReference type="EMBL" id="RBZY01000001">
    <property type="protein sequence ID" value="RWR23363.1"/>
    <property type="molecule type" value="Genomic_DNA"/>
</dbReference>
<dbReference type="Gene3D" id="1.10.45.10">
    <property type="entry name" value="Vanillyl-alcohol Oxidase, Chain A, domain 4"/>
    <property type="match status" value="1"/>
</dbReference>
<dbReference type="InterPro" id="IPR006094">
    <property type="entry name" value="Oxid_FAD_bind_N"/>
</dbReference>
<dbReference type="Gene3D" id="3.30.70.2520">
    <property type="match status" value="1"/>
</dbReference>
<dbReference type="InterPro" id="IPR016171">
    <property type="entry name" value="Vanillyl_alc_oxidase_C-sub2"/>
</dbReference>
<evidence type="ECO:0000259" key="2">
    <source>
        <dbReference type="PROSITE" id="PS51387"/>
    </source>
</evidence>
<dbReference type="PANTHER" id="PTHR43762">
    <property type="entry name" value="L-GULONOLACTONE OXIDASE"/>
    <property type="match status" value="1"/>
</dbReference>
<dbReference type="Pfam" id="PF01565">
    <property type="entry name" value="FAD_binding_4"/>
    <property type="match status" value="1"/>
</dbReference>
<dbReference type="Proteomes" id="UP000285970">
    <property type="component" value="Unassembled WGS sequence"/>
</dbReference>
<sequence length="420" mass="44886">MDPMTHTRSSGTNWSGNHRYRAAETLLPADFDELSAAVTGATSLRVQATRHTFNDIGDTDATLLSLEGMPVRIEIDGDRVRVEGLVTFAQLAPVLEAEGRALHNLGSLPHISVAGAAATGTHGSGTANGNLPSAVTALEIMDADGHTHHIDRDHAWFPAAALGLGAFGVVTAVELRTVPTYSVTAEAYTGVAWDDIVADPRRLFASARSVSVFTTWGDPAHDLVWIKSTDADAEPGYVTDLGGRPIGDDLHLGRIRTVGNTTERGTPGPWHTRLPHFRAEALPSDGDEIQSEYFVPLDAATEALAAVRAVASTIDPVLLVTELRTVAADDLWLSPAYQRDVLAIHFTWRNDNAGVAQVLPTVEAALAPFDVRPHWGKAFTMPGETIRATLPHAADFVAAARDADPRGVFRNAFLSRTLGL</sequence>
<dbReference type="Gene3D" id="3.30.70.2530">
    <property type="match status" value="1"/>
</dbReference>
<evidence type="ECO:0000313" key="4">
    <source>
        <dbReference type="Proteomes" id="UP000285970"/>
    </source>
</evidence>
<dbReference type="AlphaFoldDB" id="A0A3S3P8H8"/>
<dbReference type="Gene3D" id="3.30.43.10">
    <property type="entry name" value="Uridine Diphospho-n-acetylenolpyruvylglucosamine Reductase, domain 2"/>
    <property type="match status" value="1"/>
</dbReference>
<proteinExistence type="predicted"/>
<dbReference type="PROSITE" id="PS51387">
    <property type="entry name" value="FAD_PCMH"/>
    <property type="match status" value="1"/>
</dbReference>
<evidence type="ECO:0000313" key="3">
    <source>
        <dbReference type="EMBL" id="RWR23363.1"/>
    </source>
</evidence>
<organism evidence="3 4">
    <name type="scientific">Microbacterium enclense</name>
    <dbReference type="NCBI Taxonomy" id="993073"/>
    <lineage>
        <taxon>Bacteria</taxon>
        <taxon>Bacillati</taxon>
        <taxon>Actinomycetota</taxon>
        <taxon>Actinomycetes</taxon>
        <taxon>Micrococcales</taxon>
        <taxon>Microbacteriaceae</taxon>
        <taxon>Microbacterium</taxon>
    </lineage>
</organism>
<feature type="domain" description="FAD-binding PCMH-type" evidence="2">
    <location>
        <begin position="18"/>
        <end position="180"/>
    </location>
</feature>